<dbReference type="InterPro" id="IPR052421">
    <property type="entry name" value="PCW_Enzyme_Inhibitor"/>
</dbReference>
<dbReference type="Pfam" id="PF04043">
    <property type="entry name" value="PMEI"/>
    <property type="match status" value="1"/>
</dbReference>
<protein>
    <recommendedName>
        <fullName evidence="5">Pectinesterase inhibitor domain-containing protein</fullName>
    </recommendedName>
</protein>
<evidence type="ECO:0000256" key="3">
    <source>
        <dbReference type="ARBA" id="ARBA00038471"/>
    </source>
</evidence>
<organism evidence="6 7">
    <name type="scientific">Citrullus colocynthis</name>
    <name type="common">colocynth</name>
    <dbReference type="NCBI Taxonomy" id="252529"/>
    <lineage>
        <taxon>Eukaryota</taxon>
        <taxon>Viridiplantae</taxon>
        <taxon>Streptophyta</taxon>
        <taxon>Embryophyta</taxon>
        <taxon>Tracheophyta</taxon>
        <taxon>Spermatophyta</taxon>
        <taxon>Magnoliopsida</taxon>
        <taxon>eudicotyledons</taxon>
        <taxon>Gunneridae</taxon>
        <taxon>Pentapetalae</taxon>
        <taxon>rosids</taxon>
        <taxon>fabids</taxon>
        <taxon>Cucurbitales</taxon>
        <taxon>Cucurbitaceae</taxon>
        <taxon>Benincaseae</taxon>
        <taxon>Citrullus</taxon>
    </lineage>
</organism>
<keyword evidence="1 4" id="KW-0732">Signal</keyword>
<dbReference type="NCBIfam" id="TIGR01614">
    <property type="entry name" value="PME_inhib"/>
    <property type="match status" value="1"/>
</dbReference>
<dbReference type="Proteomes" id="UP001642487">
    <property type="component" value="Chromosome 9"/>
</dbReference>
<keyword evidence="7" id="KW-1185">Reference proteome</keyword>
<feature type="signal peptide" evidence="4">
    <location>
        <begin position="1"/>
        <end position="24"/>
    </location>
</feature>
<reference evidence="6 7" key="1">
    <citation type="submission" date="2024-03" db="EMBL/GenBank/DDBJ databases">
        <authorList>
            <person name="Gkanogiannis A."/>
            <person name="Becerra Lopez-Lavalle L."/>
        </authorList>
    </citation>
    <scope>NUCLEOTIDE SEQUENCE [LARGE SCALE GENOMIC DNA]</scope>
</reference>
<feature type="domain" description="Pectinesterase inhibitor" evidence="5">
    <location>
        <begin position="26"/>
        <end position="169"/>
    </location>
</feature>
<dbReference type="InterPro" id="IPR035513">
    <property type="entry name" value="Invertase/methylesterase_inhib"/>
</dbReference>
<dbReference type="PANTHER" id="PTHR36710:SF4">
    <property type="entry name" value="PLANT INVERTASE_PECTIN METHYLESTERASE INHIBITOR SUPERFAMILY PROTEIN"/>
    <property type="match status" value="1"/>
</dbReference>
<evidence type="ECO:0000256" key="4">
    <source>
        <dbReference type="SAM" id="SignalP"/>
    </source>
</evidence>
<keyword evidence="2" id="KW-1015">Disulfide bond</keyword>
<evidence type="ECO:0000313" key="6">
    <source>
        <dbReference type="EMBL" id="CAK9328927.1"/>
    </source>
</evidence>
<sequence length="177" mass="18906">MIFSWVMVFVFGLLLSNVIPTIVGTTPSNNVESSICPKTRNPSFCRSVLKSGGSTDLKALATYTLNLAHANAAKSMTLAKSLASTTTNSQLKKLYLSCSENYNNAMGDIENAQNYLATSDFNGVNLATSGVMTAVDDCQDSFEQPLIDTSLLLENGKTLIDICSIILVISNLLPGPI</sequence>
<comment type="similarity">
    <text evidence="3">Belongs to the PMEI family.</text>
</comment>
<name>A0ABP0ZE18_9ROSI</name>
<evidence type="ECO:0000256" key="2">
    <source>
        <dbReference type="ARBA" id="ARBA00023157"/>
    </source>
</evidence>
<evidence type="ECO:0000259" key="5">
    <source>
        <dbReference type="SMART" id="SM00856"/>
    </source>
</evidence>
<dbReference type="SUPFAM" id="SSF101148">
    <property type="entry name" value="Plant invertase/pectin methylesterase inhibitor"/>
    <property type="match status" value="1"/>
</dbReference>
<accession>A0ABP0ZE18</accession>
<dbReference type="SMART" id="SM00856">
    <property type="entry name" value="PMEI"/>
    <property type="match status" value="1"/>
</dbReference>
<dbReference type="Gene3D" id="1.20.140.40">
    <property type="entry name" value="Invertase/pectin methylesterase inhibitor family protein"/>
    <property type="match status" value="1"/>
</dbReference>
<gene>
    <name evidence="6" type="ORF">CITCOLO1_LOCUS21361</name>
</gene>
<dbReference type="CDD" id="cd15797">
    <property type="entry name" value="PMEI"/>
    <property type="match status" value="1"/>
</dbReference>
<proteinExistence type="inferred from homology"/>
<evidence type="ECO:0000313" key="7">
    <source>
        <dbReference type="Proteomes" id="UP001642487"/>
    </source>
</evidence>
<dbReference type="InterPro" id="IPR006501">
    <property type="entry name" value="Pectinesterase_inhib_dom"/>
</dbReference>
<evidence type="ECO:0000256" key="1">
    <source>
        <dbReference type="ARBA" id="ARBA00022729"/>
    </source>
</evidence>
<dbReference type="EMBL" id="OZ021743">
    <property type="protein sequence ID" value="CAK9328927.1"/>
    <property type="molecule type" value="Genomic_DNA"/>
</dbReference>
<dbReference type="InterPro" id="IPR034086">
    <property type="entry name" value="PMEI_plant"/>
</dbReference>
<dbReference type="PANTHER" id="PTHR36710">
    <property type="entry name" value="PECTINESTERASE INHIBITOR-LIKE"/>
    <property type="match status" value="1"/>
</dbReference>
<feature type="chain" id="PRO_5047042727" description="Pectinesterase inhibitor domain-containing protein" evidence="4">
    <location>
        <begin position="25"/>
        <end position="177"/>
    </location>
</feature>